<dbReference type="EMBL" id="BAAANJ010000028">
    <property type="protein sequence ID" value="GAA1821399.1"/>
    <property type="molecule type" value="Genomic_DNA"/>
</dbReference>
<organism evidence="2 3">
    <name type="scientific">Agromyces neolithicus</name>
    <dbReference type="NCBI Taxonomy" id="269420"/>
    <lineage>
        <taxon>Bacteria</taxon>
        <taxon>Bacillati</taxon>
        <taxon>Actinomycetota</taxon>
        <taxon>Actinomycetes</taxon>
        <taxon>Micrococcales</taxon>
        <taxon>Microbacteriaceae</taxon>
        <taxon>Agromyces</taxon>
    </lineage>
</organism>
<evidence type="ECO:0000256" key="1">
    <source>
        <dbReference type="SAM" id="Phobius"/>
    </source>
</evidence>
<evidence type="ECO:0000313" key="3">
    <source>
        <dbReference type="Proteomes" id="UP001500002"/>
    </source>
</evidence>
<reference evidence="3" key="1">
    <citation type="journal article" date="2019" name="Int. J. Syst. Evol. Microbiol.">
        <title>The Global Catalogue of Microorganisms (GCM) 10K type strain sequencing project: providing services to taxonomists for standard genome sequencing and annotation.</title>
        <authorList>
            <consortium name="The Broad Institute Genomics Platform"/>
            <consortium name="The Broad Institute Genome Sequencing Center for Infectious Disease"/>
            <person name="Wu L."/>
            <person name="Ma J."/>
        </authorList>
    </citation>
    <scope>NUCLEOTIDE SEQUENCE [LARGE SCALE GENOMIC DNA]</scope>
    <source>
        <strain evidence="3">JCM 14322</strain>
    </source>
</reference>
<proteinExistence type="predicted"/>
<accession>A0ABP4YKE5</accession>
<protein>
    <recommendedName>
        <fullName evidence="4">TrbC/VIRB2 family protein</fullName>
    </recommendedName>
</protein>
<evidence type="ECO:0008006" key="4">
    <source>
        <dbReference type="Google" id="ProtNLM"/>
    </source>
</evidence>
<keyword evidence="1" id="KW-0812">Transmembrane</keyword>
<dbReference type="Proteomes" id="UP001500002">
    <property type="component" value="Unassembled WGS sequence"/>
</dbReference>
<dbReference type="InterPro" id="IPR007039">
    <property type="entry name" value="TrbC/VirB2"/>
</dbReference>
<keyword evidence="3" id="KW-1185">Reference proteome</keyword>
<keyword evidence="1" id="KW-0472">Membrane</keyword>
<keyword evidence="1" id="KW-1133">Transmembrane helix</keyword>
<sequence>MIAKLAATAAHVPMEPFCLPPDAVNAMDTAKFWVTVIAGAFAVIALVIIGIGMFFQHNRGDGGEMIKKLGWWIAGCILVAAAAGITAIFLNPPTNCVPAPGLGG</sequence>
<dbReference type="RefSeq" id="WP_344298011.1">
    <property type="nucleotide sequence ID" value="NZ_BAAANJ010000028.1"/>
</dbReference>
<dbReference type="Pfam" id="PF04956">
    <property type="entry name" value="TrbC"/>
    <property type="match status" value="1"/>
</dbReference>
<feature type="transmembrane region" description="Helical" evidence="1">
    <location>
        <begin position="32"/>
        <end position="57"/>
    </location>
</feature>
<feature type="transmembrane region" description="Helical" evidence="1">
    <location>
        <begin position="69"/>
        <end position="90"/>
    </location>
</feature>
<comment type="caution">
    <text evidence="2">The sequence shown here is derived from an EMBL/GenBank/DDBJ whole genome shotgun (WGS) entry which is preliminary data.</text>
</comment>
<evidence type="ECO:0000313" key="2">
    <source>
        <dbReference type="EMBL" id="GAA1821399.1"/>
    </source>
</evidence>
<name>A0ABP4YKE5_9MICO</name>
<gene>
    <name evidence="2" type="ORF">GCM10009749_35130</name>
</gene>